<accession>A0ABV9HPP3</accession>
<keyword evidence="2" id="KW-1185">Reference proteome</keyword>
<sequence length="70" mass="7826">MKKPVVWFISIVSALLAYGGASWAWAEFGPEGQKEDATEQCIAGRIKMIPEWTLEEIMADCSEENGYTIK</sequence>
<reference evidence="2" key="1">
    <citation type="journal article" date="2019" name="Int. J. Syst. Evol. Microbiol.">
        <title>The Global Catalogue of Microorganisms (GCM) 10K type strain sequencing project: providing services to taxonomists for standard genome sequencing and annotation.</title>
        <authorList>
            <consortium name="The Broad Institute Genomics Platform"/>
            <consortium name="The Broad Institute Genome Sequencing Center for Infectious Disease"/>
            <person name="Wu L."/>
            <person name="Ma J."/>
        </authorList>
    </citation>
    <scope>NUCLEOTIDE SEQUENCE [LARGE SCALE GENOMIC DNA]</scope>
    <source>
        <strain evidence="2">CCUG 42722</strain>
    </source>
</reference>
<gene>
    <name evidence="1" type="ORF">ACFO6V_28025</name>
</gene>
<dbReference type="RefSeq" id="WP_377142452.1">
    <property type="nucleotide sequence ID" value="NZ_JBHSFI010000012.1"/>
</dbReference>
<dbReference type="EMBL" id="JBHSFI010000012">
    <property type="protein sequence ID" value="MFC4632122.1"/>
    <property type="molecule type" value="Genomic_DNA"/>
</dbReference>
<organism evidence="1 2">
    <name type="scientific">Promicromonospora alba</name>
    <dbReference type="NCBI Taxonomy" id="1616110"/>
    <lineage>
        <taxon>Bacteria</taxon>
        <taxon>Bacillati</taxon>
        <taxon>Actinomycetota</taxon>
        <taxon>Actinomycetes</taxon>
        <taxon>Micrococcales</taxon>
        <taxon>Promicromonosporaceae</taxon>
        <taxon>Promicromonospora</taxon>
    </lineage>
</organism>
<comment type="caution">
    <text evidence="1">The sequence shown here is derived from an EMBL/GenBank/DDBJ whole genome shotgun (WGS) entry which is preliminary data.</text>
</comment>
<protein>
    <recommendedName>
        <fullName evidence="3">TMhelix containing protein</fullName>
    </recommendedName>
</protein>
<evidence type="ECO:0000313" key="1">
    <source>
        <dbReference type="EMBL" id="MFC4632122.1"/>
    </source>
</evidence>
<evidence type="ECO:0008006" key="3">
    <source>
        <dbReference type="Google" id="ProtNLM"/>
    </source>
</evidence>
<evidence type="ECO:0000313" key="2">
    <source>
        <dbReference type="Proteomes" id="UP001596011"/>
    </source>
</evidence>
<dbReference type="Proteomes" id="UP001596011">
    <property type="component" value="Unassembled WGS sequence"/>
</dbReference>
<name>A0ABV9HPP3_9MICO</name>
<proteinExistence type="predicted"/>